<dbReference type="PANTHER" id="PTHR36853:SF1">
    <property type="entry name" value="DUF3844 DOMAIN-CONTAINING PROTEIN"/>
    <property type="match status" value="1"/>
</dbReference>
<dbReference type="Proteomes" id="UP000053958">
    <property type="component" value="Unassembled WGS sequence"/>
</dbReference>
<dbReference type="PANTHER" id="PTHR36853">
    <property type="entry name" value="EXPRESSED PROTEIN"/>
    <property type="match status" value="1"/>
</dbReference>
<protein>
    <recommendedName>
        <fullName evidence="1">Vacuolar sorting protein Vps3844 C-terminal domain-containing protein</fullName>
    </recommendedName>
</protein>
<evidence type="ECO:0000313" key="3">
    <source>
        <dbReference type="Proteomes" id="UP000053958"/>
    </source>
</evidence>
<evidence type="ECO:0000313" key="2">
    <source>
        <dbReference type="EMBL" id="KKA19261.1"/>
    </source>
</evidence>
<dbReference type="InterPro" id="IPR024382">
    <property type="entry name" value="Vps3844_C"/>
</dbReference>
<dbReference type="STRING" id="1408163.A0A0F4YN40"/>
<feature type="domain" description="Vacuolar sorting protein Vps3844 C-terminal" evidence="1">
    <location>
        <begin position="18"/>
        <end position="85"/>
    </location>
</feature>
<accession>A0A0F4YN40</accession>
<dbReference type="RefSeq" id="XP_013325873.1">
    <property type="nucleotide sequence ID" value="XM_013470419.1"/>
</dbReference>
<dbReference type="AlphaFoldDB" id="A0A0F4YN40"/>
<keyword evidence="3" id="KW-1185">Reference proteome</keyword>
<dbReference type="OrthoDB" id="5583277at2759"/>
<dbReference type="InterPro" id="IPR053065">
    <property type="entry name" value="Archenteron_Induction-Rel"/>
</dbReference>
<gene>
    <name evidence="2" type="ORF">T310_6775</name>
</gene>
<name>A0A0F4YN40_RASE3</name>
<dbReference type="Pfam" id="PF12955">
    <property type="entry name" value="Vps3844_C"/>
    <property type="match status" value="1"/>
</dbReference>
<comment type="caution">
    <text evidence="2">The sequence shown here is derived from an EMBL/GenBank/DDBJ whole genome shotgun (WGS) entry which is preliminary data.</text>
</comment>
<dbReference type="GO" id="GO:0005783">
    <property type="term" value="C:endoplasmic reticulum"/>
    <property type="evidence" value="ECO:0007669"/>
    <property type="project" value="TreeGrafter"/>
</dbReference>
<sequence length="123" mass="13507">MPKLQQSKTTPSTLMPVCHASNSSCVTATNNCSGHGHCYLKYASKDEAIASDCYACKCEKTVIQNPDGTVKTVQWGGAACQKKDVLELESLELRDESHTQPLFLSGVSSISQYYPYDAKRLLR</sequence>
<organism evidence="2 3">
    <name type="scientific">Rasamsonia emersonii (strain ATCC 16479 / CBS 393.64 / IMI 116815)</name>
    <dbReference type="NCBI Taxonomy" id="1408163"/>
    <lineage>
        <taxon>Eukaryota</taxon>
        <taxon>Fungi</taxon>
        <taxon>Dikarya</taxon>
        <taxon>Ascomycota</taxon>
        <taxon>Pezizomycotina</taxon>
        <taxon>Eurotiomycetes</taxon>
        <taxon>Eurotiomycetidae</taxon>
        <taxon>Eurotiales</taxon>
        <taxon>Trichocomaceae</taxon>
        <taxon>Rasamsonia</taxon>
    </lineage>
</organism>
<reference evidence="2 3" key="1">
    <citation type="submission" date="2015-04" db="EMBL/GenBank/DDBJ databases">
        <authorList>
            <person name="Heijne W.H."/>
            <person name="Fedorova N.D."/>
            <person name="Nierman W.C."/>
            <person name="Vollebregt A.W."/>
            <person name="Zhao Z."/>
            <person name="Wu L."/>
            <person name="Kumar M."/>
            <person name="Stam H."/>
            <person name="van den Berg M.A."/>
            <person name="Pel H.J."/>
        </authorList>
    </citation>
    <scope>NUCLEOTIDE SEQUENCE [LARGE SCALE GENOMIC DNA]</scope>
    <source>
        <strain evidence="2 3">CBS 393.64</strain>
    </source>
</reference>
<proteinExistence type="predicted"/>
<dbReference type="EMBL" id="LASV01000364">
    <property type="protein sequence ID" value="KKA19261.1"/>
    <property type="molecule type" value="Genomic_DNA"/>
</dbReference>
<dbReference type="GeneID" id="25319060"/>
<evidence type="ECO:0000259" key="1">
    <source>
        <dbReference type="Pfam" id="PF12955"/>
    </source>
</evidence>